<sequence>MKPGNLRKRGAKSSISFHEMKDNLKQTHFHLVKMSFFIEREGVNMPKTYQEINEKIARGEAVIVTAEEVIDIVKERGTKEAAEYVDVVTTATFGPMCSSGAFLNFGHADPPIRMAEIELNNVEAYGGLAAVDTYIGATQPSSDKGAEYGGAHVICDLIDGKEVHLHATSPGTDCYPRKEIDTWVGLKDMNEAYLYNPRNCYQNYNAAINTSKKRIYTYMGILHPNMGNITYSTAGALSPLLNDPLYKTIGMGTRIFLAGAQGYVSWMGTQFNSGGARDDKGYPLGGAGTLAVMGEMREMNTKYIQPAVFERYGVSMFVGIGIPIPILDEEMMQFVSVTDAELHTNIMDYSDKDRPVIKKVSYAELRSGSVEIDGKKIRTSPLSSLTKARTIADELTGWIKKGEFFLQEPVMKFPVNNTLNSLKIKEGGNK</sequence>
<dbReference type="AlphaFoldDB" id="E3GG60"/>
<accession>E3GG60</accession>
<feature type="domain" description="Homocysteine biosynthesis enzyme sulfur-incorporation" evidence="1">
    <location>
        <begin position="61"/>
        <end position="406"/>
    </location>
</feature>
<dbReference type="Pfam" id="PF01837">
    <property type="entry name" value="HcyBio"/>
    <property type="match status" value="1"/>
</dbReference>
<dbReference type="HOGENOM" id="CLU_043239_0_0_9"/>
<evidence type="ECO:0000313" key="2">
    <source>
        <dbReference type="EMBL" id="ADO38600.1"/>
    </source>
</evidence>
<dbReference type="KEGG" id="elm:ELI_3644"/>
<evidence type="ECO:0000259" key="1">
    <source>
        <dbReference type="Pfam" id="PF01837"/>
    </source>
</evidence>
<dbReference type="Proteomes" id="UP000006873">
    <property type="component" value="Chromosome"/>
</dbReference>
<evidence type="ECO:0000313" key="3">
    <source>
        <dbReference type="Proteomes" id="UP000006873"/>
    </source>
</evidence>
<proteinExistence type="predicted"/>
<keyword evidence="3" id="KW-1185">Reference proteome</keyword>
<dbReference type="EMBL" id="CP002273">
    <property type="protein sequence ID" value="ADO38600.1"/>
    <property type="molecule type" value="Genomic_DNA"/>
</dbReference>
<dbReference type="eggNOG" id="COG1900">
    <property type="taxonomic scope" value="Bacteria"/>
</dbReference>
<reference evidence="2 3" key="2">
    <citation type="journal article" date="2011" name="J. Bacteriol.">
        <title>Complete genome sequence of a carbon monoxide-utilizing acetogen, Eubacterium limosum KIST612.</title>
        <authorList>
            <person name="Roh H."/>
            <person name="Ko H.J."/>
            <person name="Kim D."/>
            <person name="Choi D.G."/>
            <person name="Park S."/>
            <person name="Kim S."/>
            <person name="Chang I.S."/>
            <person name="Choi I.G."/>
        </authorList>
    </citation>
    <scope>NUCLEOTIDE SEQUENCE [LARGE SCALE GENOMIC DNA]</scope>
    <source>
        <strain evidence="2 3">KIST612</strain>
    </source>
</reference>
<gene>
    <name evidence="2" type="ordered locus">ELI_3644</name>
</gene>
<protein>
    <recommendedName>
        <fullName evidence="1">Homocysteine biosynthesis enzyme sulfur-incorporation domain-containing protein</fullName>
    </recommendedName>
</protein>
<dbReference type="InterPro" id="IPR002708">
    <property type="entry name" value="HcyBio"/>
</dbReference>
<name>E3GG60_9FIRM</name>
<reference key="1">
    <citation type="submission" date="2010-09" db="EMBL/GenBank/DDBJ databases">
        <authorList>
            <person name="Roh H."/>
            <person name="Ko H.-J."/>
            <person name="Kim D."/>
            <person name="Choi D.G."/>
            <person name="Park S."/>
            <person name="Kim S."/>
            <person name="Kim K.H."/>
            <person name="Chang I.S."/>
            <person name="Choi I.-G."/>
        </authorList>
    </citation>
    <scope>NUCLEOTIDE SEQUENCE</scope>
    <source>
        <strain>KIST612</strain>
    </source>
</reference>
<organism evidence="2 3">
    <name type="scientific">Eubacterium callanderi</name>
    <dbReference type="NCBI Taxonomy" id="53442"/>
    <lineage>
        <taxon>Bacteria</taxon>
        <taxon>Bacillati</taxon>
        <taxon>Bacillota</taxon>
        <taxon>Clostridia</taxon>
        <taxon>Eubacteriales</taxon>
        <taxon>Eubacteriaceae</taxon>
        <taxon>Eubacterium</taxon>
    </lineage>
</organism>